<dbReference type="AlphaFoldDB" id="A0A5A7MK43"/>
<evidence type="ECO:0000313" key="1">
    <source>
        <dbReference type="EMBL" id="GEQ78187.1"/>
    </source>
</evidence>
<organism evidence="1 2">
    <name type="scientific">Comamonas testosteroni</name>
    <name type="common">Pseudomonas testosteroni</name>
    <dbReference type="NCBI Taxonomy" id="285"/>
    <lineage>
        <taxon>Bacteria</taxon>
        <taxon>Pseudomonadati</taxon>
        <taxon>Pseudomonadota</taxon>
        <taxon>Betaproteobacteria</taxon>
        <taxon>Burkholderiales</taxon>
        <taxon>Comamonadaceae</taxon>
        <taxon>Comamonas</taxon>
    </lineage>
</organism>
<accession>A0A5A7MK43</accession>
<gene>
    <name evidence="1" type="ORF">CTTA_5192</name>
</gene>
<reference evidence="1 2" key="1">
    <citation type="journal article" date="2019" name="Microbiol. Resour. Announc.">
        <title>Draft Genome Sequence of Comamonas testosteroni TA441, a Bacterium That Has a Cryptic Phenol Degradation Gene Cluster.</title>
        <authorList>
            <person name="Arai H."/>
            <person name="Ishii M."/>
        </authorList>
    </citation>
    <scope>NUCLEOTIDE SEQUENCE [LARGE SCALE GENOMIC DNA]</scope>
    <source>
        <strain evidence="1 2">TA441</strain>
    </source>
</reference>
<protein>
    <submittedName>
        <fullName evidence="1">Uncharacterized protein</fullName>
    </submittedName>
</protein>
<evidence type="ECO:0000313" key="2">
    <source>
        <dbReference type="Proteomes" id="UP000323105"/>
    </source>
</evidence>
<dbReference type="EMBL" id="BKBW01000047">
    <property type="protein sequence ID" value="GEQ78187.1"/>
    <property type="molecule type" value="Genomic_DNA"/>
</dbReference>
<proteinExistence type="predicted"/>
<sequence length="103" mass="10396">MTSVNPADSGLVLGQNVIAVHSPSGMADGKDFVGRAILPGLYSVPADSNWAMTATVQEAPGGMSGSNLLPLPASTGGGLMGSTETPGANTLGGYYVDITKDWR</sequence>
<name>A0A5A7MK43_COMTE</name>
<dbReference type="Proteomes" id="UP000323105">
    <property type="component" value="Unassembled WGS sequence"/>
</dbReference>
<comment type="caution">
    <text evidence="1">The sequence shown here is derived from an EMBL/GenBank/DDBJ whole genome shotgun (WGS) entry which is preliminary data.</text>
</comment>